<organism evidence="1 2">
    <name type="scientific">Rhododendron molle</name>
    <name type="common">Chinese azalea</name>
    <name type="synonym">Azalea mollis</name>
    <dbReference type="NCBI Taxonomy" id="49168"/>
    <lineage>
        <taxon>Eukaryota</taxon>
        <taxon>Viridiplantae</taxon>
        <taxon>Streptophyta</taxon>
        <taxon>Embryophyta</taxon>
        <taxon>Tracheophyta</taxon>
        <taxon>Spermatophyta</taxon>
        <taxon>Magnoliopsida</taxon>
        <taxon>eudicotyledons</taxon>
        <taxon>Gunneridae</taxon>
        <taxon>Pentapetalae</taxon>
        <taxon>asterids</taxon>
        <taxon>Ericales</taxon>
        <taxon>Ericaceae</taxon>
        <taxon>Ericoideae</taxon>
        <taxon>Rhodoreae</taxon>
        <taxon>Rhododendron</taxon>
    </lineage>
</organism>
<accession>A0ACC0M2X8</accession>
<dbReference type="EMBL" id="CM046397">
    <property type="protein sequence ID" value="KAI8534949.1"/>
    <property type="molecule type" value="Genomic_DNA"/>
</dbReference>
<protein>
    <submittedName>
        <fullName evidence="1">Uncharacterized protein</fullName>
    </submittedName>
</protein>
<dbReference type="Proteomes" id="UP001062846">
    <property type="component" value="Chromosome 10"/>
</dbReference>
<sequence>MCGREEVQGGPSQVWTKRGAGVSYAQVLKGETSNPKEAEEQSITLHVNPKGNGWLFRSAVAFMNRIASMRTLKVSFSLETDMVAQFRALGGRSILITFQSQEVRDKLIKGPWMKRWFSEVKPWRNEPASLERFVWLSCQVLEESSFSNPDEVNPMQMVEERKSMQRIEGVEEEEKEDDDVLQSTKAVATKGKEVVGENLRLNNVAELAAMHGEDKTLDGVGGPKLNDADKHLMLDKVGDQVSYVSESKLRTIIPIGNQNELGVCSSQNPSINLLVDLNGAPCRKRRRQLANLIRIREELSKEPNMVEGSSSSSGDLIQTNSRIVEEDRATMAIGGELNVHFLANDDVV</sequence>
<evidence type="ECO:0000313" key="2">
    <source>
        <dbReference type="Proteomes" id="UP001062846"/>
    </source>
</evidence>
<proteinExistence type="predicted"/>
<reference evidence="1" key="1">
    <citation type="submission" date="2022-02" db="EMBL/GenBank/DDBJ databases">
        <title>Plant Genome Project.</title>
        <authorList>
            <person name="Zhang R.-G."/>
        </authorList>
    </citation>
    <scope>NUCLEOTIDE SEQUENCE</scope>
    <source>
        <strain evidence="1">AT1</strain>
    </source>
</reference>
<evidence type="ECO:0000313" key="1">
    <source>
        <dbReference type="EMBL" id="KAI8534949.1"/>
    </source>
</evidence>
<gene>
    <name evidence="1" type="ORF">RHMOL_Rhmol10G0136600</name>
</gene>
<name>A0ACC0M2X8_RHOML</name>
<keyword evidence="2" id="KW-1185">Reference proteome</keyword>
<comment type="caution">
    <text evidence="1">The sequence shown here is derived from an EMBL/GenBank/DDBJ whole genome shotgun (WGS) entry which is preliminary data.</text>
</comment>